<sequence length="67" mass="7609">MPPSFALELTEILPHFETEVKQGIPFVWLPAEAAWMDGLVIDLNRENGKFSVYHPHPPSMSDCQLET</sequence>
<organism evidence="1 2">
    <name type="scientific">Paenactinomyces guangxiensis</name>
    <dbReference type="NCBI Taxonomy" id="1490290"/>
    <lineage>
        <taxon>Bacteria</taxon>
        <taxon>Bacillati</taxon>
        <taxon>Bacillota</taxon>
        <taxon>Bacilli</taxon>
        <taxon>Bacillales</taxon>
        <taxon>Thermoactinomycetaceae</taxon>
        <taxon>Paenactinomyces</taxon>
    </lineage>
</organism>
<dbReference type="RefSeq" id="WP_181752109.1">
    <property type="nucleotide sequence ID" value="NZ_JACEIQ010000010.1"/>
</dbReference>
<proteinExistence type="predicted"/>
<dbReference type="AlphaFoldDB" id="A0A7W1WRW8"/>
<reference evidence="1 2" key="1">
    <citation type="submission" date="2020-07" db="EMBL/GenBank/DDBJ databases">
        <authorList>
            <person name="Feng H."/>
        </authorList>
    </citation>
    <scope>NUCLEOTIDE SEQUENCE [LARGE SCALE GENOMIC DNA]</scope>
    <source>
        <strain evidence="2">s-10</strain>
    </source>
</reference>
<gene>
    <name evidence="1" type="ORF">H1191_11190</name>
</gene>
<keyword evidence="2" id="KW-1185">Reference proteome</keyword>
<protein>
    <submittedName>
        <fullName evidence="1">Uncharacterized protein</fullName>
    </submittedName>
</protein>
<evidence type="ECO:0000313" key="1">
    <source>
        <dbReference type="EMBL" id="MBA4494872.1"/>
    </source>
</evidence>
<comment type="caution">
    <text evidence="1">The sequence shown here is derived from an EMBL/GenBank/DDBJ whole genome shotgun (WGS) entry which is preliminary data.</text>
</comment>
<dbReference type="EMBL" id="JACEIQ010000010">
    <property type="protein sequence ID" value="MBA4494872.1"/>
    <property type="molecule type" value="Genomic_DNA"/>
</dbReference>
<name>A0A7W1WRW8_9BACL</name>
<evidence type="ECO:0000313" key="2">
    <source>
        <dbReference type="Proteomes" id="UP000535491"/>
    </source>
</evidence>
<accession>A0A7W1WRW8</accession>
<dbReference type="Proteomes" id="UP000535491">
    <property type="component" value="Unassembled WGS sequence"/>
</dbReference>